<protein>
    <submittedName>
        <fullName evidence="1">Uncharacterized protein</fullName>
    </submittedName>
</protein>
<name>A0ABD3M1M7_9STRA</name>
<proteinExistence type="predicted"/>
<dbReference type="AlphaFoldDB" id="A0ABD3M1M7"/>
<evidence type="ECO:0000313" key="2">
    <source>
        <dbReference type="Proteomes" id="UP001530293"/>
    </source>
</evidence>
<dbReference type="Proteomes" id="UP001530293">
    <property type="component" value="Unassembled WGS sequence"/>
</dbReference>
<sequence>MEDQSVNLDLLRRAIPEDLVKISIIPIANDKLARKITLKEFYIWLGCHVFISCFPGFEELEPWWSKPPKDMFDGPPFRMGEFMSKYRFFALNSAIRLNDGDILEFVERICSVVEQDALGNKSRCEKLGYRKLIAKELLTNTPGA</sequence>
<comment type="caution">
    <text evidence="1">The sequence shown here is derived from an EMBL/GenBank/DDBJ whole genome shotgun (WGS) entry which is preliminary data.</text>
</comment>
<gene>
    <name evidence="1" type="ORF">ACHAWU_002796</name>
</gene>
<organism evidence="1 2">
    <name type="scientific">Discostella pseudostelligera</name>
    <dbReference type="NCBI Taxonomy" id="259834"/>
    <lineage>
        <taxon>Eukaryota</taxon>
        <taxon>Sar</taxon>
        <taxon>Stramenopiles</taxon>
        <taxon>Ochrophyta</taxon>
        <taxon>Bacillariophyta</taxon>
        <taxon>Coscinodiscophyceae</taxon>
        <taxon>Thalassiosirophycidae</taxon>
        <taxon>Stephanodiscales</taxon>
        <taxon>Stephanodiscaceae</taxon>
        <taxon>Discostella</taxon>
    </lineage>
</organism>
<keyword evidence="2" id="KW-1185">Reference proteome</keyword>
<evidence type="ECO:0000313" key="1">
    <source>
        <dbReference type="EMBL" id="KAL3757876.1"/>
    </source>
</evidence>
<dbReference type="EMBL" id="JALLBG020000247">
    <property type="protein sequence ID" value="KAL3757876.1"/>
    <property type="molecule type" value="Genomic_DNA"/>
</dbReference>
<reference evidence="1 2" key="1">
    <citation type="submission" date="2024-10" db="EMBL/GenBank/DDBJ databases">
        <title>Updated reference genomes for cyclostephanoid diatoms.</title>
        <authorList>
            <person name="Roberts W.R."/>
            <person name="Alverson A.J."/>
        </authorList>
    </citation>
    <scope>NUCLEOTIDE SEQUENCE [LARGE SCALE GENOMIC DNA]</scope>
    <source>
        <strain evidence="1 2">AJA232-27</strain>
    </source>
</reference>
<accession>A0ABD3M1M7</accession>